<gene>
    <name evidence="3" type="ORF">ACHE_20398S</name>
</gene>
<name>A0A7R7VHP9_ASPCH</name>
<evidence type="ECO:0000313" key="3">
    <source>
        <dbReference type="EMBL" id="BCR84940.1"/>
    </source>
</evidence>
<feature type="region of interest" description="Disordered" evidence="1">
    <location>
        <begin position="729"/>
        <end position="807"/>
    </location>
</feature>
<accession>A0A7R7VHP9</accession>
<feature type="region of interest" description="Disordered" evidence="1">
    <location>
        <begin position="324"/>
        <end position="545"/>
    </location>
</feature>
<feature type="region of interest" description="Disordered" evidence="1">
    <location>
        <begin position="961"/>
        <end position="987"/>
    </location>
</feature>
<dbReference type="GO" id="GO:0005096">
    <property type="term" value="F:GTPase activator activity"/>
    <property type="evidence" value="ECO:0007669"/>
    <property type="project" value="InterPro"/>
</dbReference>
<feature type="compositionally biased region" description="Polar residues" evidence="1">
    <location>
        <begin position="246"/>
        <end position="258"/>
    </location>
</feature>
<feature type="region of interest" description="Disordered" evidence="1">
    <location>
        <begin position="119"/>
        <end position="145"/>
    </location>
</feature>
<feature type="compositionally biased region" description="Polar residues" evidence="1">
    <location>
        <begin position="484"/>
        <end position="514"/>
    </location>
</feature>
<feature type="region of interest" description="Disordered" evidence="1">
    <location>
        <begin position="158"/>
        <end position="265"/>
    </location>
</feature>
<keyword evidence="4" id="KW-1185">Reference proteome</keyword>
<reference evidence="3" key="2">
    <citation type="submission" date="2021-02" db="EMBL/GenBank/DDBJ databases">
        <title>Aspergillus chevalieri M1 genome sequence.</title>
        <authorList>
            <person name="Kadooka C."/>
            <person name="Mori K."/>
            <person name="Futagami T."/>
        </authorList>
    </citation>
    <scope>NUCLEOTIDE SEQUENCE</scope>
    <source>
        <strain evidence="3">M1</strain>
    </source>
</reference>
<dbReference type="Pfam" id="PF20162">
    <property type="entry name" value="Etd1"/>
    <property type="match status" value="1"/>
</dbReference>
<dbReference type="KEGG" id="ache:ACHE_20398S"/>
<feature type="chain" id="PRO_5030521037" evidence="2">
    <location>
        <begin position="18"/>
        <end position="1082"/>
    </location>
</feature>
<feature type="region of interest" description="Disordered" evidence="1">
    <location>
        <begin position="612"/>
        <end position="682"/>
    </location>
</feature>
<reference evidence="3" key="1">
    <citation type="submission" date="2021-01" db="EMBL/GenBank/DDBJ databases">
        <authorList>
            <consortium name="Aspergillus chevalieri M1 genome sequencing consortium"/>
            <person name="Kazuki M."/>
            <person name="Futagami T."/>
        </authorList>
    </citation>
    <scope>NUCLEOTIDE SEQUENCE</scope>
    <source>
        <strain evidence="3">M1</strain>
    </source>
</reference>
<feature type="compositionally biased region" description="Basic and acidic residues" evidence="1">
    <location>
        <begin position="367"/>
        <end position="381"/>
    </location>
</feature>
<feature type="compositionally biased region" description="Low complexity" evidence="1">
    <location>
        <begin position="201"/>
        <end position="216"/>
    </location>
</feature>
<proteinExistence type="predicted"/>
<sequence>MEHVSTLCALSTIGVAATGLAIGRVDQTSSPSTKFGRFRRKTLSLTDPPVAKTNAIDSPVSDVYLEASTLSGTTPAESPARPGPRDAEKSAALNGLQSTEENPTPRRKLPLFAGVRQHCRSQTLSSPTAPVAKKEPQTAHVRRSSSWLKRLSIVPSQIDSRVTSPSPLSPSFNRSASPALSRSQSQRRAPNKLVKRPALELSHNAHSSSGRSSLASPTFRRPATSYQRFEKSRHKPTHSLNFEPGSFTNAPPVQSPTANKAPELVNNEATVRPYLASTVDTVDRLPERLVCKLSTAPTPRDHRLRRIIAPGTVAAPVLVRATSIRNRRSPSEEIPASPITPATPATPASAPVQFRNPFQSVSGTSAERPETAYVPEEKADRPSVSFDDASTKRDAQNAAPIDAEQRARGGSLTYRKKRALSTPLPQLPKSEREVSASFLPNGPRNITDPAPAGIEGRQNFLPSSPVPRDFQSTMGSLQGRARRPSTSDSVARSALRSGSSPRQFDSNSIVTTARQRPRRHSVAASDPASTIFGSDDTRVFTSGDEDETDFLSDAAFDSIRTQITTSSKTASRRPRVDTIFDNAPTAGSPGLAKLEDLIPRGTFVPRSTVTDPFAPGIDKAPVPSSLSFVSQERTDTRGGESSRLSLLSDLSDDDDDDDDDRSMLAALPGEMSGPLFPPKQRVSRWPRHEYDLPGLDALDVFEDHNGARVSSNPYEFRNSSKETLESAPKINIFDWSEKPRSDREMSGSESRPRTVHGKQALECRGSRAPGRKAPTTLHLRSQSVPVSRDPSISSESRQNSGKFGTWGLGSKGVSEDWDDDFEFDDDDEEDDFFGEKIAEPRQNTTRHGMAVPKAIMDRQASLHGQFGHVQELTLLVEELKRLRHQASALDLVHGPSSELWKEADGIVNLATVDEDDNTPSPPRSPSSLTFSFGDSEEESTFLRRVSGESWPASISGVSISSNINNNNNHKNHNDNNNASRDRTCEESSSAKAKSVLDLIYQQRASAYNDADTPRPKKLPFDTQSLRDLVIRAGVVTRSLKEVIRKAEGVRTTPEKGMVPADPPFSRIFERSSNDEDHAFCGL</sequence>
<dbReference type="GO" id="GO:1902412">
    <property type="term" value="P:regulation of mitotic cytokinesis"/>
    <property type="evidence" value="ECO:0007669"/>
    <property type="project" value="InterPro"/>
</dbReference>
<keyword evidence="2" id="KW-0732">Signal</keyword>
<dbReference type="AlphaFoldDB" id="A0A7R7VHP9"/>
<dbReference type="RefSeq" id="XP_043133462.1">
    <property type="nucleotide sequence ID" value="XM_043284696.1"/>
</dbReference>
<feature type="region of interest" description="Disordered" evidence="1">
    <location>
        <begin position="912"/>
        <end position="933"/>
    </location>
</feature>
<feature type="compositionally biased region" description="Polar residues" evidence="1">
    <location>
        <begin position="158"/>
        <end position="188"/>
    </location>
</feature>
<dbReference type="EMBL" id="AP024417">
    <property type="protein sequence ID" value="BCR84940.1"/>
    <property type="molecule type" value="Genomic_DNA"/>
</dbReference>
<feature type="region of interest" description="Disordered" evidence="1">
    <location>
        <begin position="70"/>
        <end position="107"/>
    </location>
</feature>
<organism evidence="3 4">
    <name type="scientific">Aspergillus chevalieri</name>
    <name type="common">Eurotium chevalieri</name>
    <dbReference type="NCBI Taxonomy" id="182096"/>
    <lineage>
        <taxon>Eukaryota</taxon>
        <taxon>Fungi</taxon>
        <taxon>Dikarya</taxon>
        <taxon>Ascomycota</taxon>
        <taxon>Pezizomycotina</taxon>
        <taxon>Eurotiomycetes</taxon>
        <taxon>Eurotiomycetidae</taxon>
        <taxon>Eurotiales</taxon>
        <taxon>Aspergillaceae</taxon>
        <taxon>Aspergillus</taxon>
        <taxon>Aspergillus subgen. Aspergillus</taxon>
    </lineage>
</organism>
<feature type="compositionally biased region" description="Polar residues" evidence="1">
    <location>
        <begin position="778"/>
        <end position="802"/>
    </location>
</feature>
<evidence type="ECO:0000313" key="4">
    <source>
        <dbReference type="Proteomes" id="UP000637239"/>
    </source>
</evidence>
<evidence type="ECO:0000256" key="2">
    <source>
        <dbReference type="SAM" id="SignalP"/>
    </source>
</evidence>
<feature type="compositionally biased region" description="Polar residues" evidence="1">
    <location>
        <begin position="356"/>
        <end position="365"/>
    </location>
</feature>
<feature type="compositionally biased region" description="Acidic residues" evidence="1">
    <location>
        <begin position="650"/>
        <end position="660"/>
    </location>
</feature>
<dbReference type="InterPro" id="IPR045342">
    <property type="entry name" value="Etd1"/>
</dbReference>
<feature type="compositionally biased region" description="Low complexity" evidence="1">
    <location>
        <begin position="334"/>
        <end position="351"/>
    </location>
</feature>
<feature type="signal peptide" evidence="2">
    <location>
        <begin position="1"/>
        <end position="17"/>
    </location>
</feature>
<protein>
    <submittedName>
        <fullName evidence="3">Uncharacterized protein</fullName>
    </submittedName>
</protein>
<dbReference type="GeneID" id="66979299"/>
<feature type="compositionally biased region" description="Low complexity" evidence="1">
    <location>
        <begin position="961"/>
        <end position="978"/>
    </location>
</feature>
<dbReference type="Proteomes" id="UP000637239">
    <property type="component" value="Chromosome 2"/>
</dbReference>
<evidence type="ECO:0000256" key="1">
    <source>
        <dbReference type="SAM" id="MobiDB-lite"/>
    </source>
</evidence>
<feature type="compositionally biased region" description="Basic and acidic residues" evidence="1">
    <location>
        <begin position="735"/>
        <end position="752"/>
    </location>
</feature>